<dbReference type="InterPro" id="IPR015590">
    <property type="entry name" value="Aldehyde_DH_dom"/>
</dbReference>
<dbReference type="EMBL" id="QRGP01000001">
    <property type="protein sequence ID" value="RDV06585.1"/>
    <property type="molecule type" value="Genomic_DNA"/>
</dbReference>
<gene>
    <name evidence="7" type="ORF">DXH95_03975</name>
</gene>
<keyword evidence="2 4" id="KW-0560">Oxidoreductase</keyword>
<dbReference type="PANTHER" id="PTHR11699">
    <property type="entry name" value="ALDEHYDE DEHYDROGENASE-RELATED"/>
    <property type="match status" value="1"/>
</dbReference>
<dbReference type="FunFam" id="3.40.605.10:FF:000007">
    <property type="entry name" value="NAD/NADP-dependent betaine aldehyde dehydrogenase"/>
    <property type="match status" value="1"/>
</dbReference>
<dbReference type="Proteomes" id="UP000263833">
    <property type="component" value="Unassembled WGS sequence"/>
</dbReference>
<dbReference type="Gene3D" id="3.40.309.10">
    <property type="entry name" value="Aldehyde Dehydrogenase, Chain A, domain 2"/>
    <property type="match status" value="1"/>
</dbReference>
<dbReference type="GO" id="GO:0016620">
    <property type="term" value="F:oxidoreductase activity, acting on the aldehyde or oxo group of donors, NAD or NADP as acceptor"/>
    <property type="evidence" value="ECO:0007669"/>
    <property type="project" value="InterPro"/>
</dbReference>
<evidence type="ECO:0000313" key="7">
    <source>
        <dbReference type="EMBL" id="RDV06585.1"/>
    </source>
</evidence>
<evidence type="ECO:0000256" key="2">
    <source>
        <dbReference type="ARBA" id="ARBA00023002"/>
    </source>
</evidence>
<dbReference type="OrthoDB" id="9802947at2"/>
<dbReference type="InterPro" id="IPR029510">
    <property type="entry name" value="Ald_DH_CS_GLU"/>
</dbReference>
<keyword evidence="8" id="KW-1185">Reference proteome</keyword>
<dbReference type="Gene3D" id="3.40.605.10">
    <property type="entry name" value="Aldehyde Dehydrogenase, Chain A, domain 1"/>
    <property type="match status" value="1"/>
</dbReference>
<dbReference type="InterPro" id="IPR016163">
    <property type="entry name" value="Ald_DH_C"/>
</dbReference>
<sequence length="489" mass="51554">MTTAPKVSLHIGGTPRASGSGGTRTHIHPVSGEAMAEIPLAGAAEVEEAVAAAEAAREGWRRTSPEARRDILNRLADLMEAKKREFAEMAALDGGTPIMQGERGVETAVSWTRYYAGWCDKLTGDVMSTFDTRGEFSYSVPEPIGIVGIINTWNGPLIGIGMKVIPALAAGNCVILKPAEITPFAPELFAQCAKEAGVPDGVLAILPGTGEAGDAIVRHPRVRKISFTGGPTTARKILAAAAEQIKPSVMELGGKSASLVFPDCNLQAAAERAIFWTIGILAGQGCALPTRQIVHADVYDEFLERMVEVSKVFKVGDPMEPGVMVGPVINAAAVDRITGMFERAKADNAARFVIGGNRCGGDLAKGNFIEPTILADVNPDHEIAQVEIFGPAVAVMKFHDEDEAIAIANNSEYGLAAYIQSNDMMRVHRVAERLHAGGVYVNGGMQINAYTPFGGVGISGFGKEGGKAGIEEFLHMKTVTIGTGAGIFS</sequence>
<dbReference type="PROSITE" id="PS00687">
    <property type="entry name" value="ALDEHYDE_DEHYDR_GLU"/>
    <property type="match status" value="1"/>
</dbReference>
<dbReference type="SUPFAM" id="SSF53720">
    <property type="entry name" value="ALDH-like"/>
    <property type="match status" value="1"/>
</dbReference>
<protein>
    <submittedName>
        <fullName evidence="7">Aldehyde dehydrogenase</fullName>
    </submittedName>
</protein>
<comment type="similarity">
    <text evidence="1 4">Belongs to the aldehyde dehydrogenase family.</text>
</comment>
<dbReference type="RefSeq" id="WP_115548135.1">
    <property type="nucleotide sequence ID" value="NZ_QRGP01000001.1"/>
</dbReference>
<dbReference type="CDD" id="cd07078">
    <property type="entry name" value="ALDH"/>
    <property type="match status" value="1"/>
</dbReference>
<dbReference type="InterPro" id="IPR016162">
    <property type="entry name" value="Ald_DH_N"/>
</dbReference>
<comment type="caution">
    <text evidence="7">The sequence shown here is derived from an EMBL/GenBank/DDBJ whole genome shotgun (WGS) entry which is preliminary data.</text>
</comment>
<feature type="active site" evidence="3">
    <location>
        <position position="251"/>
    </location>
</feature>
<organism evidence="7 8">
    <name type="scientific">Sphingorhabdus pulchriflava</name>
    <dbReference type="NCBI Taxonomy" id="2292257"/>
    <lineage>
        <taxon>Bacteria</taxon>
        <taxon>Pseudomonadati</taxon>
        <taxon>Pseudomonadota</taxon>
        <taxon>Alphaproteobacteria</taxon>
        <taxon>Sphingomonadales</taxon>
        <taxon>Sphingomonadaceae</taxon>
        <taxon>Sphingorhabdus</taxon>
    </lineage>
</organism>
<evidence type="ECO:0000256" key="4">
    <source>
        <dbReference type="RuleBase" id="RU003345"/>
    </source>
</evidence>
<dbReference type="Pfam" id="PF00171">
    <property type="entry name" value="Aldedh"/>
    <property type="match status" value="1"/>
</dbReference>
<dbReference type="InterPro" id="IPR016161">
    <property type="entry name" value="Ald_DH/histidinol_DH"/>
</dbReference>
<evidence type="ECO:0000256" key="1">
    <source>
        <dbReference type="ARBA" id="ARBA00009986"/>
    </source>
</evidence>
<evidence type="ECO:0000256" key="5">
    <source>
        <dbReference type="SAM" id="MobiDB-lite"/>
    </source>
</evidence>
<proteinExistence type="inferred from homology"/>
<feature type="region of interest" description="Disordered" evidence="5">
    <location>
        <begin position="1"/>
        <end position="24"/>
    </location>
</feature>
<reference evidence="8" key="1">
    <citation type="submission" date="2018-08" db="EMBL/GenBank/DDBJ databases">
        <authorList>
            <person name="Kim S.-J."/>
            <person name="Jung G.-Y."/>
        </authorList>
    </citation>
    <scope>NUCLEOTIDE SEQUENCE [LARGE SCALE GENOMIC DNA]</scope>
    <source>
        <strain evidence="8">GY_G</strain>
    </source>
</reference>
<evidence type="ECO:0000256" key="3">
    <source>
        <dbReference type="PROSITE-ProRule" id="PRU10007"/>
    </source>
</evidence>
<name>A0A371BG60_9SPHN</name>
<dbReference type="AlphaFoldDB" id="A0A371BG60"/>
<evidence type="ECO:0000259" key="6">
    <source>
        <dbReference type="Pfam" id="PF00171"/>
    </source>
</evidence>
<feature type="domain" description="Aldehyde dehydrogenase" evidence="6">
    <location>
        <begin position="22"/>
        <end position="479"/>
    </location>
</feature>
<evidence type="ECO:0000313" key="8">
    <source>
        <dbReference type="Proteomes" id="UP000263833"/>
    </source>
</evidence>
<accession>A0A371BG60</accession>